<feature type="region of interest" description="Disordered" evidence="1">
    <location>
        <begin position="1"/>
        <end position="29"/>
    </location>
</feature>
<feature type="region of interest" description="Disordered" evidence="1">
    <location>
        <begin position="186"/>
        <end position="268"/>
    </location>
</feature>
<reference evidence="2" key="1">
    <citation type="submission" date="2021-01" db="EMBL/GenBank/DDBJ databases">
        <authorList>
            <person name="Corre E."/>
            <person name="Pelletier E."/>
            <person name="Niang G."/>
            <person name="Scheremetjew M."/>
            <person name="Finn R."/>
            <person name="Kale V."/>
            <person name="Holt S."/>
            <person name="Cochrane G."/>
            <person name="Meng A."/>
            <person name="Brown T."/>
            <person name="Cohen L."/>
        </authorList>
    </citation>
    <scope>NUCLEOTIDE SEQUENCE</scope>
    <source>
        <strain evidence="2">CCMP3105</strain>
    </source>
</reference>
<feature type="compositionally biased region" description="Low complexity" evidence="1">
    <location>
        <begin position="115"/>
        <end position="128"/>
    </location>
</feature>
<dbReference type="AlphaFoldDB" id="A0A7S4VMY7"/>
<protein>
    <submittedName>
        <fullName evidence="2">Uncharacterized protein</fullName>
    </submittedName>
</protein>
<name>A0A7S4VMY7_9DINO</name>
<dbReference type="EMBL" id="HBNR01066980">
    <property type="protein sequence ID" value="CAE4639483.1"/>
    <property type="molecule type" value="Transcribed_RNA"/>
</dbReference>
<evidence type="ECO:0000256" key="1">
    <source>
        <dbReference type="SAM" id="MobiDB-lite"/>
    </source>
</evidence>
<gene>
    <name evidence="2" type="ORF">AMON00008_LOCUS47325</name>
</gene>
<evidence type="ECO:0000313" key="2">
    <source>
        <dbReference type="EMBL" id="CAE4639483.1"/>
    </source>
</evidence>
<accession>A0A7S4VMY7</accession>
<proteinExistence type="predicted"/>
<feature type="region of interest" description="Disordered" evidence="1">
    <location>
        <begin position="77"/>
        <end position="97"/>
    </location>
</feature>
<sequence length="407" mass="42771">MAQGCPRADLRGLRPRLVGSPRPCGSRSHALQMRSGTKALARRCRTAACTCAVGGRDPSSVAHDSCCPNCCPGHQTPRHHHTAQLPADREAPETPTKLTSRKFKALPCAVVPVNSAPSTRSTSAASSKTPERPLSRGTAAGSAAPGAEQRPRSRGADAPGQDLARRSATCQLHRCASAPSGLFADVPAAVSRPRTPPGQESKGSRRSHTTGAARRPARRPTRGVLPGGIAPMALGGTTALVAAPPLEPEGSPQRRSHEEAWADPAASRRNLVSHEQPLAAIARPGRPAAGPRQGGLQEVLERCGFQAKAPKELPFPGEDAHVPFEVCASGHHPEEWRGDSAALHMEVGGPQEPLPLHLQLAAKQLLQEIRATGSFPSRPVGRAPVLPWRAPEVRSAAWAKRPGQGPP</sequence>
<organism evidence="2">
    <name type="scientific">Alexandrium monilatum</name>
    <dbReference type="NCBI Taxonomy" id="311494"/>
    <lineage>
        <taxon>Eukaryota</taxon>
        <taxon>Sar</taxon>
        <taxon>Alveolata</taxon>
        <taxon>Dinophyceae</taxon>
        <taxon>Gonyaulacales</taxon>
        <taxon>Pyrocystaceae</taxon>
        <taxon>Alexandrium</taxon>
    </lineage>
</organism>
<feature type="region of interest" description="Disordered" evidence="1">
    <location>
        <begin position="113"/>
        <end position="162"/>
    </location>
</feature>